<organism evidence="5 6">
    <name type="scientific">Pichia membranifaciens</name>
    <dbReference type="NCBI Taxonomy" id="4926"/>
    <lineage>
        <taxon>Eukaryota</taxon>
        <taxon>Fungi</taxon>
        <taxon>Dikarya</taxon>
        <taxon>Ascomycota</taxon>
        <taxon>Saccharomycotina</taxon>
        <taxon>Pichiomycetes</taxon>
        <taxon>Pichiales</taxon>
        <taxon>Pichiaceae</taxon>
        <taxon>Pichia</taxon>
    </lineage>
</organism>
<evidence type="ECO:0000259" key="4">
    <source>
        <dbReference type="PROSITE" id="PS51767"/>
    </source>
</evidence>
<reference evidence="5 6" key="1">
    <citation type="submission" date="2016-08" db="EMBL/GenBank/DDBJ databases">
        <title>Whole genome shotgun sequence of Pichia membranifaciens KS47-1.</title>
        <authorList>
            <person name="Konishi M."/>
            <person name="Ishida M."/>
            <person name="Arakawa T."/>
            <person name="Kato Y."/>
            <person name="Horiuchi J."/>
        </authorList>
    </citation>
    <scope>NUCLEOTIDE SEQUENCE [LARGE SCALE GENOMIC DNA]</scope>
    <source>
        <strain evidence="5 6">KS47-1</strain>
    </source>
</reference>
<dbReference type="SUPFAM" id="SSF50630">
    <property type="entry name" value="Acid proteases"/>
    <property type="match status" value="1"/>
</dbReference>
<evidence type="ECO:0000256" key="1">
    <source>
        <dbReference type="ARBA" id="ARBA00023157"/>
    </source>
</evidence>
<dbReference type="InterPro" id="IPR033121">
    <property type="entry name" value="PEPTIDASE_A1"/>
</dbReference>
<keyword evidence="3" id="KW-0732">Signal</keyword>
<accession>A0A1Q2YIJ7</accession>
<name>A0A1Q2YIJ7_9ASCO</name>
<dbReference type="AlphaFoldDB" id="A0A1Q2YIJ7"/>
<evidence type="ECO:0000256" key="2">
    <source>
        <dbReference type="SAM" id="MobiDB-lite"/>
    </source>
</evidence>
<dbReference type="Gene3D" id="2.40.70.10">
    <property type="entry name" value="Acid Proteases"/>
    <property type="match status" value="2"/>
</dbReference>
<evidence type="ECO:0000256" key="3">
    <source>
        <dbReference type="SAM" id="SignalP"/>
    </source>
</evidence>
<feature type="region of interest" description="Disordered" evidence="2">
    <location>
        <begin position="563"/>
        <end position="599"/>
    </location>
</feature>
<dbReference type="InterPro" id="IPR021109">
    <property type="entry name" value="Peptidase_aspartic_dom_sf"/>
</dbReference>
<evidence type="ECO:0000313" key="6">
    <source>
        <dbReference type="Proteomes" id="UP000186136"/>
    </source>
</evidence>
<dbReference type="Proteomes" id="UP000186136">
    <property type="component" value="Unassembled WGS sequence"/>
</dbReference>
<feature type="chain" id="PRO_5013338107" description="Peptidase A1 domain-containing protein" evidence="3">
    <location>
        <begin position="22"/>
        <end position="772"/>
    </location>
</feature>
<feature type="signal peptide" evidence="3">
    <location>
        <begin position="1"/>
        <end position="21"/>
    </location>
</feature>
<keyword evidence="6" id="KW-1185">Reference proteome</keyword>
<feature type="compositionally biased region" description="Low complexity" evidence="2">
    <location>
        <begin position="49"/>
        <end position="63"/>
    </location>
</feature>
<comment type="caution">
    <text evidence="5">The sequence shown here is derived from an EMBL/GenBank/DDBJ whole genome shotgun (WGS) entry which is preliminary data.</text>
</comment>
<dbReference type="OrthoDB" id="771136at2759"/>
<dbReference type="GO" id="GO:0004190">
    <property type="term" value="F:aspartic-type endopeptidase activity"/>
    <property type="evidence" value="ECO:0007669"/>
    <property type="project" value="UniProtKB-ARBA"/>
</dbReference>
<evidence type="ECO:0000313" key="5">
    <source>
        <dbReference type="EMBL" id="GAV29376.1"/>
    </source>
</evidence>
<proteinExistence type="predicted"/>
<keyword evidence="1" id="KW-1015">Disulfide bond</keyword>
<gene>
    <name evidence="5" type="ORF">PMKS-002876</name>
</gene>
<dbReference type="PROSITE" id="PS51767">
    <property type="entry name" value="PEPTIDASE_A1"/>
    <property type="match status" value="1"/>
</dbReference>
<feature type="domain" description="Peptidase A1" evidence="4">
    <location>
        <begin position="87"/>
        <end position="531"/>
    </location>
</feature>
<dbReference type="EMBL" id="BDGI01000115">
    <property type="protein sequence ID" value="GAV29376.1"/>
    <property type="molecule type" value="Genomic_DNA"/>
</dbReference>
<dbReference type="Pfam" id="PF00026">
    <property type="entry name" value="Asp"/>
    <property type="match status" value="1"/>
</dbReference>
<protein>
    <recommendedName>
        <fullName evidence="4">Peptidase A1 domain-containing protein</fullName>
    </recommendedName>
</protein>
<feature type="region of interest" description="Disordered" evidence="2">
    <location>
        <begin position="44"/>
        <end position="63"/>
    </location>
</feature>
<sequence>MVWCSLPLTFILSVIFTVTNAFPITSSPSSISLTTRASTSLAKARRHASQSSHPPSSSSSSSSYDEYSAFSTSQLPILKFIPGNGYYDYLLQVGEHKQEIGLRLDILQGDVWLPASSAFIPCSATTSAGSNYTYTTTSISYTSTLFADSSSVDPTAVVTSWDTPASSQSASSTSTPTSSSVDFTVPMVDPVFGRACASIGVYDLLESAYAAFIDIYTSLEVSMDNATSYLKVYLSGILVTGIWAVDNFALSFRSPKLETLEFSDVPFVYANFSNVGVGSLALGISQSDNGFKYNFISNFVINGLISSNSYSLALGANNGTYPQLILGGVDKSLIYSDPNNHQNPNSKMALFDFIPVQDESGMYINDNGGLSTTAPAFPIYGWGVTSSSTGQSVVFSSYYNDRTEIAHYPKPALIDSRHNYNFIPYSTLVEIAIELNAYYSSDLGIWLADCSVGDTGTIDIYLGNYTIHMAISNFLNPALVKGTSLVFSSGDPACYLTFLPDYYLGYSLMGTPLLKNIYLAIDNENRQMGISQLQDQLKDADIVVSETTQVQRSEILAMDLETSVGDKQTSTEMDQKAAETSAAESHFSHGVTPLSQQELSRTMTVTTSTTISGSYVSAYKTVVTVSNVFTSVSATGDPEFYAIESGTIPFAERFTTVTSLTLTIPNYVVFTDTSVQSTEVYISGGEVFLQTNGSNGGDTQAKKTHSTETDSTIYAFSSLVVSKVSSSRSSGAGSRIHAPRLLRFEASSGDMYHGLKLAGYFSALVLCVAVLF</sequence>